<gene>
    <name evidence="1" type="ORF">EV182_005840</name>
</gene>
<comment type="caution">
    <text evidence="1">The sequence shown here is derived from an EMBL/GenBank/DDBJ whole genome shotgun (WGS) entry which is preliminary data.</text>
</comment>
<name>A0ACC1HPA0_9FUNG</name>
<feature type="non-terminal residue" evidence="1">
    <location>
        <position position="1"/>
    </location>
</feature>
<sequence length="181" mass="19989">LQAKILARQSKKCEKEAIKEKAKLKKAIKQGNDEGAQIYAENVIRKKSEALQLLKLSSRIDGVATQVQSAANRQQVMKAMGTAVRGIDSALKTMNLEKLTAITDQFQAQAEDVNVQTRYMQEAMGGAVTTLVPQDEVESLMHQVADEAGIEMKHKLGEAIVPQEESEDEQLTERLAKLRNA</sequence>
<organism evidence="1 2">
    <name type="scientific">Spiromyces aspiralis</name>
    <dbReference type="NCBI Taxonomy" id="68401"/>
    <lineage>
        <taxon>Eukaryota</taxon>
        <taxon>Fungi</taxon>
        <taxon>Fungi incertae sedis</taxon>
        <taxon>Zoopagomycota</taxon>
        <taxon>Kickxellomycotina</taxon>
        <taxon>Kickxellomycetes</taxon>
        <taxon>Kickxellales</taxon>
        <taxon>Kickxellaceae</taxon>
        <taxon>Spiromyces</taxon>
    </lineage>
</organism>
<evidence type="ECO:0000313" key="1">
    <source>
        <dbReference type="EMBL" id="KAJ1677598.1"/>
    </source>
</evidence>
<accession>A0ACC1HPA0</accession>
<proteinExistence type="predicted"/>
<dbReference type="Proteomes" id="UP001145114">
    <property type="component" value="Unassembled WGS sequence"/>
</dbReference>
<dbReference type="EMBL" id="JAMZIH010002209">
    <property type="protein sequence ID" value="KAJ1677598.1"/>
    <property type="molecule type" value="Genomic_DNA"/>
</dbReference>
<protein>
    <submittedName>
        <fullName evidence="1">Uncharacterized protein</fullName>
    </submittedName>
</protein>
<keyword evidence="2" id="KW-1185">Reference proteome</keyword>
<evidence type="ECO:0000313" key="2">
    <source>
        <dbReference type="Proteomes" id="UP001145114"/>
    </source>
</evidence>
<reference evidence="1" key="1">
    <citation type="submission" date="2022-06" db="EMBL/GenBank/DDBJ databases">
        <title>Phylogenomic reconstructions and comparative analyses of Kickxellomycotina fungi.</title>
        <authorList>
            <person name="Reynolds N.K."/>
            <person name="Stajich J.E."/>
            <person name="Barry K."/>
            <person name="Grigoriev I.V."/>
            <person name="Crous P."/>
            <person name="Smith M.E."/>
        </authorList>
    </citation>
    <scope>NUCLEOTIDE SEQUENCE</scope>
    <source>
        <strain evidence="1">RSA 2271</strain>
    </source>
</reference>